<protein>
    <recommendedName>
        <fullName evidence="3">F-box domain-containing protein</fullName>
    </recommendedName>
</protein>
<evidence type="ECO:0000313" key="1">
    <source>
        <dbReference type="EMBL" id="KAG2629240.1"/>
    </source>
</evidence>
<evidence type="ECO:0008006" key="3">
    <source>
        <dbReference type="Google" id="ProtNLM"/>
    </source>
</evidence>
<evidence type="ECO:0000313" key="2">
    <source>
        <dbReference type="Proteomes" id="UP000823388"/>
    </source>
</evidence>
<gene>
    <name evidence="1" type="ORF">PVAP13_3KG433303</name>
</gene>
<comment type="caution">
    <text evidence="1">The sequence shown here is derived from an EMBL/GenBank/DDBJ whole genome shotgun (WGS) entry which is preliminary data.</text>
</comment>
<dbReference type="EMBL" id="CM029041">
    <property type="protein sequence ID" value="KAG2629240.1"/>
    <property type="molecule type" value="Genomic_DNA"/>
</dbReference>
<dbReference type="AlphaFoldDB" id="A0A8T0V276"/>
<sequence length="298" mass="33190">MASAESPRWRRRLPPAIPLEPVRTTIIDLGDDLILEIFLRLPSLPSLVRAALACRAFLAAVLSAPAFRRRFRQLHPPPLLGFFFVPNRGEASPFVPVHRRSDPDLAAAVRGADVFLTRLPCHEDASQVWELLMCQGGYILLVNSSTRQIAAYNPLTRALDILPPPDEISNAFRGNFIRLDFLILSSEEADGSFRVLGLYYGKSEVRAAVFSFNTMDWSILTLSEPAIAQPSRKNCTRLQSGTLLNGSVYWPHKKKAYMLVLDGAAIFLHGSAGALEGTRGHLHDWGNQGWKTLYCLRN</sequence>
<keyword evidence="2" id="KW-1185">Reference proteome</keyword>
<organism evidence="1 2">
    <name type="scientific">Panicum virgatum</name>
    <name type="common">Blackwell switchgrass</name>
    <dbReference type="NCBI Taxonomy" id="38727"/>
    <lineage>
        <taxon>Eukaryota</taxon>
        <taxon>Viridiplantae</taxon>
        <taxon>Streptophyta</taxon>
        <taxon>Embryophyta</taxon>
        <taxon>Tracheophyta</taxon>
        <taxon>Spermatophyta</taxon>
        <taxon>Magnoliopsida</taxon>
        <taxon>Liliopsida</taxon>
        <taxon>Poales</taxon>
        <taxon>Poaceae</taxon>
        <taxon>PACMAD clade</taxon>
        <taxon>Panicoideae</taxon>
        <taxon>Panicodae</taxon>
        <taxon>Paniceae</taxon>
        <taxon>Panicinae</taxon>
        <taxon>Panicum</taxon>
        <taxon>Panicum sect. Hiantes</taxon>
    </lineage>
</organism>
<dbReference type="Proteomes" id="UP000823388">
    <property type="component" value="Chromosome 3K"/>
</dbReference>
<proteinExistence type="predicted"/>
<name>A0A8T0V276_PANVG</name>
<dbReference type="PANTHER" id="PTHR33207">
    <property type="entry name" value="F-BOX DOMAIN CONTAINING PROTEIN-RELATED"/>
    <property type="match status" value="1"/>
</dbReference>
<reference evidence="1" key="1">
    <citation type="submission" date="2020-05" db="EMBL/GenBank/DDBJ databases">
        <title>WGS assembly of Panicum virgatum.</title>
        <authorList>
            <person name="Lovell J.T."/>
            <person name="Jenkins J."/>
            <person name="Shu S."/>
            <person name="Juenger T.E."/>
            <person name="Schmutz J."/>
        </authorList>
    </citation>
    <scope>NUCLEOTIDE SEQUENCE</scope>
    <source>
        <strain evidence="1">AP13</strain>
    </source>
</reference>
<accession>A0A8T0V276</accession>
<dbReference type="InterPro" id="IPR036047">
    <property type="entry name" value="F-box-like_dom_sf"/>
</dbReference>
<dbReference type="SUPFAM" id="SSF81383">
    <property type="entry name" value="F-box domain"/>
    <property type="match status" value="1"/>
</dbReference>